<dbReference type="GO" id="GO:0008483">
    <property type="term" value="F:transaminase activity"/>
    <property type="evidence" value="ECO:0007669"/>
    <property type="project" value="TreeGrafter"/>
</dbReference>
<dbReference type="GO" id="GO:0000271">
    <property type="term" value="P:polysaccharide biosynthetic process"/>
    <property type="evidence" value="ECO:0007669"/>
    <property type="project" value="TreeGrafter"/>
</dbReference>
<dbReference type="InterPro" id="IPR015424">
    <property type="entry name" value="PyrdxlP-dep_Trfase"/>
</dbReference>
<accession>A0A382MDA3</accession>
<reference evidence="1" key="1">
    <citation type="submission" date="2018-05" db="EMBL/GenBank/DDBJ databases">
        <authorList>
            <person name="Lanie J.A."/>
            <person name="Ng W.-L."/>
            <person name="Kazmierczak K.M."/>
            <person name="Andrzejewski T.M."/>
            <person name="Davidsen T.M."/>
            <person name="Wayne K.J."/>
            <person name="Tettelin H."/>
            <person name="Glass J.I."/>
            <person name="Rusch D."/>
            <person name="Podicherti R."/>
            <person name="Tsui H.-C.T."/>
            <person name="Winkler M.E."/>
        </authorList>
    </citation>
    <scope>NUCLEOTIDE SEQUENCE</scope>
</reference>
<protein>
    <recommendedName>
        <fullName evidence="2">DegT/DnrJ/EryC1/StrS aminotransferase family protein</fullName>
    </recommendedName>
</protein>
<dbReference type="CDD" id="cd00616">
    <property type="entry name" value="AHBA_syn"/>
    <property type="match status" value="1"/>
</dbReference>
<dbReference type="InterPro" id="IPR000653">
    <property type="entry name" value="DegT/StrS_aminotransferase"/>
</dbReference>
<evidence type="ECO:0008006" key="2">
    <source>
        <dbReference type="Google" id="ProtNLM"/>
    </source>
</evidence>
<sequence>MKYKISQVAPYVDDRELENLKSVIKNKWITEGPFSEKLLEMIKDYTHAKYAVLVNNGTLGLYLSLKAIGVDNNDEVIVPNFTFMASASSVIFAGGKPVLVDVFENDYHINFELIEKFITEKTKAIMPVHIYGQSADMDPIMAIAEKYDLRVIEDAAQGYGVFYNGSHTGTIGDIGVISFFADKTVTMGEGGIVITNDEELYQNLRLLRNQGRSDSGSFIHPSLGMNFRVTDLQCALGVAQLEKFEEILRYKLKNLQYYKSYLSCVNEIKFMEEKEYCNFVPFRFPLKVEN</sequence>
<dbReference type="Pfam" id="PF01041">
    <property type="entry name" value="DegT_DnrJ_EryC1"/>
    <property type="match status" value="1"/>
</dbReference>
<dbReference type="Gene3D" id="3.40.640.10">
    <property type="entry name" value="Type I PLP-dependent aspartate aminotransferase-like (Major domain)"/>
    <property type="match status" value="1"/>
</dbReference>
<evidence type="ECO:0000313" key="1">
    <source>
        <dbReference type="EMBL" id="SVC46924.1"/>
    </source>
</evidence>
<dbReference type="InterPro" id="IPR015421">
    <property type="entry name" value="PyrdxlP-dep_Trfase_major"/>
</dbReference>
<dbReference type="EMBL" id="UINC01092926">
    <property type="protein sequence ID" value="SVC46924.1"/>
    <property type="molecule type" value="Genomic_DNA"/>
</dbReference>
<dbReference type="PANTHER" id="PTHR30244:SF34">
    <property type="entry name" value="DTDP-4-AMINO-4,6-DIDEOXYGALACTOSE TRANSAMINASE"/>
    <property type="match status" value="1"/>
</dbReference>
<dbReference type="PANTHER" id="PTHR30244">
    <property type="entry name" value="TRANSAMINASE"/>
    <property type="match status" value="1"/>
</dbReference>
<gene>
    <name evidence="1" type="ORF">METZ01_LOCUS299778</name>
</gene>
<dbReference type="SUPFAM" id="SSF53383">
    <property type="entry name" value="PLP-dependent transferases"/>
    <property type="match status" value="1"/>
</dbReference>
<name>A0A382MDA3_9ZZZZ</name>
<proteinExistence type="predicted"/>
<dbReference type="GO" id="GO:0030170">
    <property type="term" value="F:pyridoxal phosphate binding"/>
    <property type="evidence" value="ECO:0007669"/>
    <property type="project" value="TreeGrafter"/>
</dbReference>
<feature type="non-terminal residue" evidence="1">
    <location>
        <position position="290"/>
    </location>
</feature>
<organism evidence="1">
    <name type="scientific">marine metagenome</name>
    <dbReference type="NCBI Taxonomy" id="408172"/>
    <lineage>
        <taxon>unclassified sequences</taxon>
        <taxon>metagenomes</taxon>
        <taxon>ecological metagenomes</taxon>
    </lineage>
</organism>
<dbReference type="AlphaFoldDB" id="A0A382MDA3"/>